<dbReference type="EMBL" id="RPDH01000002">
    <property type="protein sequence ID" value="RPE08204.1"/>
    <property type="molecule type" value="Genomic_DNA"/>
</dbReference>
<reference evidence="2 3" key="1">
    <citation type="submission" date="2018-11" db="EMBL/GenBank/DDBJ databases">
        <title>Chitinophaga lutea sp.nov., isolate from arsenic contaminated soil.</title>
        <authorList>
            <person name="Zong Y."/>
        </authorList>
    </citation>
    <scope>NUCLEOTIDE SEQUENCE [LARGE SCALE GENOMIC DNA]</scope>
    <source>
        <strain evidence="2 3">ZY74</strain>
    </source>
</reference>
<dbReference type="RefSeq" id="WP_123847205.1">
    <property type="nucleotide sequence ID" value="NZ_RPDH01000002.1"/>
</dbReference>
<dbReference type="AlphaFoldDB" id="A0A3N4Q903"/>
<dbReference type="Proteomes" id="UP000278351">
    <property type="component" value="Unassembled WGS sequence"/>
</dbReference>
<comment type="caution">
    <text evidence="2">The sequence shown here is derived from an EMBL/GenBank/DDBJ whole genome shotgun (WGS) entry which is preliminary data.</text>
</comment>
<dbReference type="Gene3D" id="1.25.40.10">
    <property type="entry name" value="Tetratricopeptide repeat domain"/>
    <property type="match status" value="1"/>
</dbReference>
<evidence type="ECO:0000313" key="2">
    <source>
        <dbReference type="EMBL" id="RPE08204.1"/>
    </source>
</evidence>
<proteinExistence type="predicted"/>
<evidence type="ECO:0008006" key="4">
    <source>
        <dbReference type="Google" id="ProtNLM"/>
    </source>
</evidence>
<evidence type="ECO:0000256" key="1">
    <source>
        <dbReference type="SAM" id="SignalP"/>
    </source>
</evidence>
<dbReference type="OrthoDB" id="1150971at2"/>
<dbReference type="InterPro" id="IPR011990">
    <property type="entry name" value="TPR-like_helical_dom_sf"/>
</dbReference>
<protein>
    <recommendedName>
        <fullName evidence="4">Tetratricopeptide repeat protein</fullName>
    </recommendedName>
</protein>
<accession>A0A3N4Q903</accession>
<name>A0A3N4Q903_9BACT</name>
<feature type="signal peptide" evidence="1">
    <location>
        <begin position="1"/>
        <end position="19"/>
    </location>
</feature>
<sequence length="209" mass="22878">MKRIIASLAALLAVFTLKAQTPLAGAVSKLNAAHTAGEYQQLANEFQRLAGAAPDDWLPTYYAAVSNMRLAFLHKDKAMLFADQAEAQIKKAVALVTPAGNKKDLAEVYTVYSFINRARVEADPMSNGRKYGPVAGQQLAQARKADPGNPRALYLDGHIKYQTPAMWGGDKKKARELFAEALKQFDVKPASDTAPQWGREDCEKAIRVD</sequence>
<organism evidence="2 3">
    <name type="scientific">Chitinophaga lutea</name>
    <dbReference type="NCBI Taxonomy" id="2488634"/>
    <lineage>
        <taxon>Bacteria</taxon>
        <taxon>Pseudomonadati</taxon>
        <taxon>Bacteroidota</taxon>
        <taxon>Chitinophagia</taxon>
        <taxon>Chitinophagales</taxon>
        <taxon>Chitinophagaceae</taxon>
        <taxon>Chitinophaga</taxon>
    </lineage>
</organism>
<keyword evidence="1" id="KW-0732">Signal</keyword>
<keyword evidence="3" id="KW-1185">Reference proteome</keyword>
<evidence type="ECO:0000313" key="3">
    <source>
        <dbReference type="Proteomes" id="UP000278351"/>
    </source>
</evidence>
<gene>
    <name evidence="2" type="ORF">EGT74_14160</name>
</gene>
<feature type="chain" id="PRO_5018324939" description="Tetratricopeptide repeat protein" evidence="1">
    <location>
        <begin position="20"/>
        <end position="209"/>
    </location>
</feature>